<dbReference type="PANTHER" id="PTHR22902">
    <property type="entry name" value="SESQUIPEDALIAN"/>
    <property type="match status" value="1"/>
</dbReference>
<proteinExistence type="predicted"/>
<dbReference type="PROSITE" id="PS50003">
    <property type="entry name" value="PH_DOMAIN"/>
    <property type="match status" value="1"/>
</dbReference>
<evidence type="ECO:0000313" key="5">
    <source>
        <dbReference type="Proteomes" id="UP001146120"/>
    </source>
</evidence>
<dbReference type="GO" id="GO:0005802">
    <property type="term" value="C:trans-Golgi network"/>
    <property type="evidence" value="ECO:0007669"/>
    <property type="project" value="TreeGrafter"/>
</dbReference>
<dbReference type="Gene3D" id="2.30.29.30">
    <property type="entry name" value="Pleckstrin-homology domain (PH domain)/Phosphotyrosine-binding domain (PTB)"/>
    <property type="match status" value="1"/>
</dbReference>
<evidence type="ECO:0000256" key="1">
    <source>
        <dbReference type="ARBA" id="ARBA00022553"/>
    </source>
</evidence>
<feature type="region of interest" description="Disordered" evidence="2">
    <location>
        <begin position="399"/>
        <end position="458"/>
    </location>
</feature>
<dbReference type="Pfam" id="PF00169">
    <property type="entry name" value="PH"/>
    <property type="match status" value="1"/>
</dbReference>
<feature type="compositionally biased region" description="Basic and acidic residues" evidence="2">
    <location>
        <begin position="437"/>
        <end position="458"/>
    </location>
</feature>
<feature type="compositionally biased region" description="Polar residues" evidence="2">
    <location>
        <begin position="27"/>
        <end position="44"/>
    </location>
</feature>
<keyword evidence="5" id="KW-1185">Reference proteome</keyword>
<dbReference type="GO" id="GO:0005829">
    <property type="term" value="C:cytosol"/>
    <property type="evidence" value="ECO:0007669"/>
    <property type="project" value="GOC"/>
</dbReference>
<accession>A0AAV2YZZ3</accession>
<dbReference type="GO" id="GO:0001881">
    <property type="term" value="P:receptor recycling"/>
    <property type="evidence" value="ECO:0007669"/>
    <property type="project" value="TreeGrafter"/>
</dbReference>
<dbReference type="InterPro" id="IPR001849">
    <property type="entry name" value="PH_domain"/>
</dbReference>
<dbReference type="Proteomes" id="UP001146120">
    <property type="component" value="Unassembled WGS sequence"/>
</dbReference>
<feature type="domain" description="PH" evidence="3">
    <location>
        <begin position="505"/>
        <end position="620"/>
    </location>
</feature>
<dbReference type="EMBL" id="DAKRPA010000060">
    <property type="protein sequence ID" value="DBA00658.1"/>
    <property type="molecule type" value="Genomic_DNA"/>
</dbReference>
<sequence length="950" mass="103760">MFSFPRKQPNGTAVSPTQQAGVPPSHPGSNASSSERTSPTARKTNNNDKVRKLSIQIGSAFHRSSSLNGAIESPSHSTKVDPALEHEEEDDTVEHRPTTTLKSVRSMYVDQRHPPRKGARDFSLHPPKPSPLVHEDCTSLRDQFLKIKERFSVGGASPTATASVTSSNTSTPSSASTTGTVVVSVDTDAAATRIEAEAASPPPASLSAPTIPTSPVDNEEEKQQYVQNSIRDHERLLADLDALNEEAKQNFPADLLWPQHAHLERWFIEDNYLKGSVTCWSIERGADVVSSIASVVARSSSTLRINPDISLQWIGRQLWGVTVLLPLTLSAELKPEHLALARLIDQAVIDQIKCSASAIRPPMNVDDGDDASAHTIACWSINNQFPTIQATSAMMMRSGDSDAIPSATGGTTSAVVPDASAIPGGGRDSQTSDDGLLADKHGAEDGETHDDISSKSVTLHEDDERLHAAVAPFQWTKLSFSSISSTPLNPDGGATLDEDSSQRFAPDKTGWLKKKAGLNSWQARYYELKGNRLYYFTSETDGVPRGVIVLDHAHVLRGTGENSMSFTITTSSSTHALQIIKFTGRTTYQTHARKSCVLRVVEDSDENVCSWVTALNRASFYCNLTGTPTSASSSQSFASPGKKKKLPFYRLRSPSSSNSSAEDDAKGVAAGTTTTTTVDCAQFHHYGSVKYLQETDPLLWEIHPHDQIGIRKKATLARTKSDYLHILSKYNVTFRQIFLPRPRPISIEQTLRDILPELFLINNILYGGGEENNGLENIFEVLDSYVKRFATAHEERVRAVSTLLQACARTISGGDSYFVVYSLLGNSSMIIRPAEARGHPIEIEVSPSNPCQFSITVFSAFSFHHIDDVERYGDDSADTTSGSAISCTPEPLVRLHTYHVQEFDFGSGKSSRWLRVRADGMKEDDSHRNSWMKREGSESGYGALLDALSQ</sequence>
<feature type="compositionally biased region" description="Low complexity" evidence="2">
    <location>
        <begin position="196"/>
        <end position="215"/>
    </location>
</feature>
<dbReference type="GO" id="GO:0055037">
    <property type="term" value="C:recycling endosome"/>
    <property type="evidence" value="ECO:0007669"/>
    <property type="project" value="TreeGrafter"/>
</dbReference>
<organism evidence="4 5">
    <name type="scientific">Lagenidium giganteum</name>
    <dbReference type="NCBI Taxonomy" id="4803"/>
    <lineage>
        <taxon>Eukaryota</taxon>
        <taxon>Sar</taxon>
        <taxon>Stramenopiles</taxon>
        <taxon>Oomycota</taxon>
        <taxon>Peronosporomycetes</taxon>
        <taxon>Pythiales</taxon>
        <taxon>Pythiaceae</taxon>
    </lineage>
</organism>
<dbReference type="InterPro" id="IPR045188">
    <property type="entry name" value="Boi1/Boi2-like"/>
</dbReference>
<dbReference type="GO" id="GO:0005769">
    <property type="term" value="C:early endosome"/>
    <property type="evidence" value="ECO:0007669"/>
    <property type="project" value="TreeGrafter"/>
</dbReference>
<dbReference type="InterPro" id="IPR011993">
    <property type="entry name" value="PH-like_dom_sf"/>
</dbReference>
<evidence type="ECO:0000313" key="4">
    <source>
        <dbReference type="EMBL" id="DBA00658.1"/>
    </source>
</evidence>
<feature type="region of interest" description="Disordered" evidence="2">
    <location>
        <begin position="1"/>
        <end position="98"/>
    </location>
</feature>
<dbReference type="GO" id="GO:0007032">
    <property type="term" value="P:endosome organization"/>
    <property type="evidence" value="ECO:0007669"/>
    <property type="project" value="TreeGrafter"/>
</dbReference>
<dbReference type="SUPFAM" id="SSF50729">
    <property type="entry name" value="PH domain-like"/>
    <property type="match status" value="1"/>
</dbReference>
<evidence type="ECO:0000259" key="3">
    <source>
        <dbReference type="PROSITE" id="PS50003"/>
    </source>
</evidence>
<feature type="region of interest" description="Disordered" evidence="2">
    <location>
        <begin position="155"/>
        <end position="179"/>
    </location>
</feature>
<dbReference type="SMART" id="SM00233">
    <property type="entry name" value="PH"/>
    <property type="match status" value="1"/>
</dbReference>
<keyword evidence="1" id="KW-0597">Phosphoprotein</keyword>
<reference evidence="4" key="1">
    <citation type="submission" date="2022-11" db="EMBL/GenBank/DDBJ databases">
        <authorList>
            <person name="Morgan W.R."/>
            <person name="Tartar A."/>
        </authorList>
    </citation>
    <scope>NUCLEOTIDE SEQUENCE</scope>
    <source>
        <strain evidence="4">ARSEF 373</strain>
    </source>
</reference>
<protein>
    <recommendedName>
        <fullName evidence="3">PH domain-containing protein</fullName>
    </recommendedName>
</protein>
<feature type="region of interest" description="Disordered" evidence="2">
    <location>
        <begin position="196"/>
        <end position="221"/>
    </location>
</feature>
<dbReference type="GO" id="GO:0042147">
    <property type="term" value="P:retrograde transport, endosome to Golgi"/>
    <property type="evidence" value="ECO:0007669"/>
    <property type="project" value="TreeGrafter"/>
</dbReference>
<dbReference type="PANTHER" id="PTHR22902:SF27">
    <property type="entry name" value="PLECKSTRIN HOMOLOGY DOMAIN-CONTAINING FAMILY A MEMBER 3"/>
    <property type="match status" value="1"/>
</dbReference>
<evidence type="ECO:0000256" key="2">
    <source>
        <dbReference type="SAM" id="MobiDB-lite"/>
    </source>
</evidence>
<feature type="compositionally biased region" description="Basic and acidic residues" evidence="2">
    <location>
        <begin position="110"/>
        <end position="123"/>
    </location>
</feature>
<comment type="caution">
    <text evidence="4">The sequence shown here is derived from an EMBL/GenBank/DDBJ whole genome shotgun (WGS) entry which is preliminary data.</text>
</comment>
<feature type="compositionally biased region" description="Polar residues" evidence="2">
    <location>
        <begin position="9"/>
        <end position="20"/>
    </location>
</feature>
<name>A0AAV2YZZ3_9STRA</name>
<gene>
    <name evidence="4" type="ORF">N0F65_003587</name>
</gene>
<dbReference type="AlphaFoldDB" id="A0AAV2YZZ3"/>
<reference evidence="4" key="2">
    <citation type="journal article" date="2023" name="Microbiol Resour">
        <title>Decontamination and Annotation of the Draft Genome Sequence of the Oomycete Lagenidium giganteum ARSEF 373.</title>
        <authorList>
            <person name="Morgan W.R."/>
            <person name="Tartar A."/>
        </authorList>
    </citation>
    <scope>NUCLEOTIDE SEQUENCE</scope>
    <source>
        <strain evidence="4">ARSEF 373</strain>
    </source>
</reference>
<feature type="region of interest" description="Disordered" evidence="2">
    <location>
        <begin position="110"/>
        <end position="135"/>
    </location>
</feature>